<reference evidence="1" key="1">
    <citation type="submission" date="2023-06" db="EMBL/GenBank/DDBJ databases">
        <authorList>
            <consortium name="Lawrence Berkeley National Laboratory"/>
            <person name="Ahrendt S."/>
            <person name="Sahu N."/>
            <person name="Indic B."/>
            <person name="Wong-Bajracharya J."/>
            <person name="Merenyi Z."/>
            <person name="Ke H.-M."/>
            <person name="Monk M."/>
            <person name="Kocsube S."/>
            <person name="Drula E."/>
            <person name="Lipzen A."/>
            <person name="Balint B."/>
            <person name="Henrissat B."/>
            <person name="Andreopoulos B."/>
            <person name="Martin F.M."/>
            <person name="Harder C.B."/>
            <person name="Rigling D."/>
            <person name="Ford K.L."/>
            <person name="Foster G.D."/>
            <person name="Pangilinan J."/>
            <person name="Papanicolaou A."/>
            <person name="Barry K."/>
            <person name="LaButti K."/>
            <person name="Viragh M."/>
            <person name="Koriabine M."/>
            <person name="Yan M."/>
            <person name="Riley R."/>
            <person name="Champramary S."/>
            <person name="Plett K.L."/>
            <person name="Tsai I.J."/>
            <person name="Slot J."/>
            <person name="Sipos G."/>
            <person name="Plett J."/>
            <person name="Nagy L.G."/>
            <person name="Grigoriev I.V."/>
        </authorList>
    </citation>
    <scope>NUCLEOTIDE SEQUENCE</scope>
    <source>
        <strain evidence="1">ICMP 16352</strain>
    </source>
</reference>
<dbReference type="GO" id="GO:0005815">
    <property type="term" value="C:microtubule organizing center"/>
    <property type="evidence" value="ECO:0007669"/>
    <property type="project" value="TreeGrafter"/>
</dbReference>
<evidence type="ECO:0000313" key="1">
    <source>
        <dbReference type="EMBL" id="KAK0478277.1"/>
    </source>
</evidence>
<dbReference type="AlphaFoldDB" id="A0AA39P638"/>
<dbReference type="InterPro" id="IPR052778">
    <property type="entry name" value="Centrosome-WD_assoc"/>
</dbReference>
<dbReference type="PANTHER" id="PTHR16220">
    <property type="entry name" value="WD REPEAT PROTEIN 8-RELATED"/>
    <property type="match status" value="1"/>
</dbReference>
<dbReference type="EMBL" id="JAUEPR010000014">
    <property type="protein sequence ID" value="KAK0478277.1"/>
    <property type="molecule type" value="Genomic_DNA"/>
</dbReference>
<dbReference type="GO" id="GO:1990810">
    <property type="term" value="P:microtubule anchoring at mitotic spindle pole body"/>
    <property type="evidence" value="ECO:0007669"/>
    <property type="project" value="TreeGrafter"/>
</dbReference>
<keyword evidence="2" id="KW-1185">Reference proteome</keyword>
<name>A0AA39P638_9AGAR</name>
<sequence length="442" mass="49080">MDFTAIYKQSASLVAFSPAGNLILTAAQDRLIQKALSGDNRITHAAWSSDSEYMLAACARKGVVHVYKLHDENWHARVDAGPEGLEKAEWAPDGRSILCFSQWGLRVTIWSLITGSATYIQFPLHPDKGYAFRVDGRIFVLAERYRSKDTLGLYDAADGFKLARHFPLPTSSLASFALSPDGNHLAAWEGPLEYKVFILTLAGEVLAKFSPGPDLAFGVRNVAWHPSGNFLAVGGWDDKVHILDSLSWSSIRTLELSSRIPAGVNVWREPADWLTATEGRGFLSYEKLPSPHLITLNKPDHTKPNPKSGVIQMEWNLTGSLLLMRFETTPTIVHIFDFPVPDAAFVPRLRSLLIHSRPVRSAKWNPVRKGSLAICCGSPSLYTWSDEWVGESGYEEEIAECVGVPAKNFDTRDIRWAPDGKGMILLDKESFCCSFEVEDDDS</sequence>
<dbReference type="InterPro" id="IPR001680">
    <property type="entry name" value="WD40_rpt"/>
</dbReference>
<dbReference type="Pfam" id="PF00400">
    <property type="entry name" value="WD40"/>
    <property type="match status" value="1"/>
</dbReference>
<gene>
    <name evidence="1" type="ORF">IW261DRAFT_1482697</name>
</gene>
<organism evidence="1 2">
    <name type="scientific">Armillaria novae-zelandiae</name>
    <dbReference type="NCBI Taxonomy" id="153914"/>
    <lineage>
        <taxon>Eukaryota</taxon>
        <taxon>Fungi</taxon>
        <taxon>Dikarya</taxon>
        <taxon>Basidiomycota</taxon>
        <taxon>Agaricomycotina</taxon>
        <taxon>Agaricomycetes</taxon>
        <taxon>Agaricomycetidae</taxon>
        <taxon>Agaricales</taxon>
        <taxon>Marasmiineae</taxon>
        <taxon>Physalacriaceae</taxon>
        <taxon>Armillaria</taxon>
    </lineage>
</organism>
<dbReference type="PANTHER" id="PTHR16220:SF0">
    <property type="entry name" value="WD REPEAT-CONTAINING PROTEIN WRAP73"/>
    <property type="match status" value="1"/>
</dbReference>
<dbReference type="Proteomes" id="UP001175227">
    <property type="component" value="Unassembled WGS sequence"/>
</dbReference>
<proteinExistence type="predicted"/>
<dbReference type="SMART" id="SM00320">
    <property type="entry name" value="WD40"/>
    <property type="match status" value="3"/>
</dbReference>
<dbReference type="GO" id="GO:1990811">
    <property type="term" value="C:MWP complex"/>
    <property type="evidence" value="ECO:0007669"/>
    <property type="project" value="TreeGrafter"/>
</dbReference>
<dbReference type="SUPFAM" id="SSF82171">
    <property type="entry name" value="DPP6 N-terminal domain-like"/>
    <property type="match status" value="1"/>
</dbReference>
<protein>
    <submittedName>
        <fullName evidence="1">WD repeat-containing protein 8</fullName>
    </submittedName>
</protein>
<comment type="caution">
    <text evidence="1">The sequence shown here is derived from an EMBL/GenBank/DDBJ whole genome shotgun (WGS) entry which is preliminary data.</text>
</comment>
<dbReference type="Gene3D" id="2.130.10.10">
    <property type="entry name" value="YVTN repeat-like/Quinoprotein amine dehydrogenase"/>
    <property type="match status" value="2"/>
</dbReference>
<evidence type="ECO:0000313" key="2">
    <source>
        <dbReference type="Proteomes" id="UP001175227"/>
    </source>
</evidence>
<accession>A0AA39P638</accession>
<dbReference type="InterPro" id="IPR015943">
    <property type="entry name" value="WD40/YVTN_repeat-like_dom_sf"/>
</dbReference>